<dbReference type="Proteomes" id="UP000567885">
    <property type="component" value="Unassembled WGS sequence"/>
</dbReference>
<dbReference type="OrthoDB" id="1263307at2759"/>
<gene>
    <name evidence="2" type="ORF">FHETE_5840</name>
</gene>
<dbReference type="PANTHER" id="PTHR37017:SF11">
    <property type="entry name" value="ESTERASE_LIPASE_THIOESTERASE DOMAIN-CONTAINING PROTEIN"/>
    <property type="match status" value="1"/>
</dbReference>
<name>A0A8H5TCL7_FUSHE</name>
<reference evidence="2 3" key="1">
    <citation type="submission" date="2020-05" db="EMBL/GenBank/DDBJ databases">
        <title>Identification and distribution of gene clusters putatively required for synthesis of sphingolipid metabolism inhibitors in phylogenetically diverse species of the filamentous fungus Fusarium.</title>
        <authorList>
            <person name="Kim H.-S."/>
            <person name="Busman M."/>
            <person name="Brown D.W."/>
            <person name="Divon H."/>
            <person name="Uhlig S."/>
            <person name="Proctor R.H."/>
        </authorList>
    </citation>
    <scope>NUCLEOTIDE SEQUENCE [LARGE SCALE GENOMIC DNA]</scope>
    <source>
        <strain evidence="2 3">NRRL 20693</strain>
    </source>
</reference>
<protein>
    <submittedName>
        <fullName evidence="2">Pyrethroid hydrolase</fullName>
    </submittedName>
</protein>
<evidence type="ECO:0000313" key="3">
    <source>
        <dbReference type="Proteomes" id="UP000567885"/>
    </source>
</evidence>
<sequence>MTEKDQKPVILFVHGAWHNPVHYRLLIEAVQAKNLTVLAPTLASSGYDDSVDGMAIDDDVKRIHDMVMPYLDSGRKVIAMGHSYGAVPLQVAVNGQTVAERQQRGLEGGFISIIFIAPTPVLQKGISMYDSVGGKYTSDWFHGVSETRLPLKVDKLKGAFFSDLDQSVADEVIPILCHQSKAPFEVTVVSTPADLGIPKTVVLCTNDTIFTKDILTFVAEAWGAEIVEIESGHSPHLAGAHRKWIAELVVREAEKA</sequence>
<dbReference type="AlphaFoldDB" id="A0A8H5TCL7"/>
<dbReference type="InterPro" id="IPR000073">
    <property type="entry name" value="AB_hydrolase_1"/>
</dbReference>
<keyword evidence="2" id="KW-0378">Hydrolase</keyword>
<evidence type="ECO:0000259" key="1">
    <source>
        <dbReference type="Pfam" id="PF12697"/>
    </source>
</evidence>
<dbReference type="Gene3D" id="3.40.50.1820">
    <property type="entry name" value="alpha/beta hydrolase"/>
    <property type="match status" value="1"/>
</dbReference>
<dbReference type="InterPro" id="IPR029058">
    <property type="entry name" value="AB_hydrolase_fold"/>
</dbReference>
<evidence type="ECO:0000313" key="2">
    <source>
        <dbReference type="EMBL" id="KAF5667137.1"/>
    </source>
</evidence>
<comment type="caution">
    <text evidence="2">The sequence shown here is derived from an EMBL/GenBank/DDBJ whole genome shotgun (WGS) entry which is preliminary data.</text>
</comment>
<dbReference type="SUPFAM" id="SSF53474">
    <property type="entry name" value="alpha/beta-Hydrolases"/>
    <property type="match status" value="1"/>
</dbReference>
<dbReference type="InterPro" id="IPR052897">
    <property type="entry name" value="Sec-Metab_Biosynth_Hydrolase"/>
</dbReference>
<dbReference type="EMBL" id="JAAGWQ010000103">
    <property type="protein sequence ID" value="KAF5667137.1"/>
    <property type="molecule type" value="Genomic_DNA"/>
</dbReference>
<dbReference type="GO" id="GO:0016787">
    <property type="term" value="F:hydrolase activity"/>
    <property type="evidence" value="ECO:0007669"/>
    <property type="project" value="UniProtKB-KW"/>
</dbReference>
<organism evidence="2 3">
    <name type="scientific">Fusarium heterosporum</name>
    <dbReference type="NCBI Taxonomy" id="42747"/>
    <lineage>
        <taxon>Eukaryota</taxon>
        <taxon>Fungi</taxon>
        <taxon>Dikarya</taxon>
        <taxon>Ascomycota</taxon>
        <taxon>Pezizomycotina</taxon>
        <taxon>Sordariomycetes</taxon>
        <taxon>Hypocreomycetidae</taxon>
        <taxon>Hypocreales</taxon>
        <taxon>Nectriaceae</taxon>
        <taxon>Fusarium</taxon>
        <taxon>Fusarium heterosporum species complex</taxon>
    </lineage>
</organism>
<feature type="domain" description="AB hydrolase-1" evidence="1">
    <location>
        <begin position="10"/>
        <end position="238"/>
    </location>
</feature>
<dbReference type="PANTHER" id="PTHR37017">
    <property type="entry name" value="AB HYDROLASE-1 DOMAIN-CONTAINING PROTEIN-RELATED"/>
    <property type="match status" value="1"/>
</dbReference>
<dbReference type="Pfam" id="PF12697">
    <property type="entry name" value="Abhydrolase_6"/>
    <property type="match status" value="1"/>
</dbReference>
<keyword evidence="3" id="KW-1185">Reference proteome</keyword>
<accession>A0A8H5TCL7</accession>
<proteinExistence type="predicted"/>